<organism evidence="1 2">
    <name type="scientific">Bacillus cereus</name>
    <dbReference type="NCBI Taxonomy" id="1396"/>
    <lineage>
        <taxon>Bacteria</taxon>
        <taxon>Bacillati</taxon>
        <taxon>Bacillota</taxon>
        <taxon>Bacilli</taxon>
        <taxon>Bacillales</taxon>
        <taxon>Bacillaceae</taxon>
        <taxon>Bacillus</taxon>
        <taxon>Bacillus cereus group</taxon>
    </lineage>
</organism>
<dbReference type="AlphaFoldDB" id="A0A2B9DZT0"/>
<evidence type="ECO:0000313" key="1">
    <source>
        <dbReference type="EMBL" id="PGM93304.1"/>
    </source>
</evidence>
<proteinExistence type="predicted"/>
<gene>
    <name evidence="1" type="ORF">CN958_12965</name>
</gene>
<protein>
    <submittedName>
        <fullName evidence="1">Uncharacterized protein</fullName>
    </submittedName>
</protein>
<evidence type="ECO:0000313" key="2">
    <source>
        <dbReference type="Proteomes" id="UP000222054"/>
    </source>
</evidence>
<dbReference type="EMBL" id="NUHO01000049">
    <property type="protein sequence ID" value="PGM93304.1"/>
    <property type="molecule type" value="Genomic_DNA"/>
</dbReference>
<reference evidence="1 2" key="1">
    <citation type="submission" date="2017-09" db="EMBL/GenBank/DDBJ databases">
        <title>Large-scale bioinformatics analysis of Bacillus genomes uncovers conserved roles of natural products in bacterial physiology.</title>
        <authorList>
            <consortium name="Agbiome Team Llc"/>
            <person name="Bleich R.M."/>
            <person name="Grubbs K.J."/>
            <person name="Santa Maria K.C."/>
            <person name="Allen S.E."/>
            <person name="Farag S."/>
            <person name="Shank E.A."/>
            <person name="Bowers A."/>
        </authorList>
    </citation>
    <scope>NUCLEOTIDE SEQUENCE [LARGE SCALE GENOMIC DNA]</scope>
    <source>
        <strain evidence="1 2">AFS053130</strain>
    </source>
</reference>
<dbReference type="Proteomes" id="UP000222054">
    <property type="component" value="Unassembled WGS sequence"/>
</dbReference>
<name>A0A2B9DZT0_BACCE</name>
<sequence>MDIDSLPLCMYKIIVTYESREAQDILYLHIVERIKFLLINLLLLVEKNTIDTFLLYMVNLSYIFQTIYPMGI</sequence>
<accession>A0A2B9DZT0</accession>
<comment type="caution">
    <text evidence="1">The sequence shown here is derived from an EMBL/GenBank/DDBJ whole genome shotgun (WGS) entry which is preliminary data.</text>
</comment>